<feature type="region of interest" description="Disordered" evidence="1">
    <location>
        <begin position="72"/>
        <end position="95"/>
    </location>
</feature>
<name>A0A183D7T5_9BILA</name>
<evidence type="ECO:0000313" key="5">
    <source>
        <dbReference type="WBParaSite" id="GPUH_0000478301-mRNA-1"/>
    </source>
</evidence>
<feature type="compositionally biased region" description="Low complexity" evidence="1">
    <location>
        <begin position="1"/>
        <end position="13"/>
    </location>
</feature>
<evidence type="ECO:0000313" key="4">
    <source>
        <dbReference type="Proteomes" id="UP000271098"/>
    </source>
</evidence>
<keyword evidence="2" id="KW-1133">Transmembrane helix</keyword>
<gene>
    <name evidence="3" type="ORF">GPUH_LOCUS4776</name>
</gene>
<reference evidence="3 4" key="2">
    <citation type="submission" date="2018-11" db="EMBL/GenBank/DDBJ databases">
        <authorList>
            <consortium name="Pathogen Informatics"/>
        </authorList>
    </citation>
    <scope>NUCLEOTIDE SEQUENCE [LARGE SCALE GENOMIC DNA]</scope>
</reference>
<evidence type="ECO:0000256" key="2">
    <source>
        <dbReference type="SAM" id="Phobius"/>
    </source>
</evidence>
<proteinExistence type="predicted"/>
<feature type="region of interest" description="Disordered" evidence="1">
    <location>
        <begin position="1"/>
        <end position="22"/>
    </location>
</feature>
<keyword evidence="4" id="KW-1185">Reference proteome</keyword>
<protein>
    <submittedName>
        <fullName evidence="5">Mago-bind domain-containing protein</fullName>
    </submittedName>
</protein>
<reference evidence="5" key="1">
    <citation type="submission" date="2016-06" db="UniProtKB">
        <authorList>
            <consortium name="WormBaseParasite"/>
        </authorList>
    </citation>
    <scope>IDENTIFICATION</scope>
</reference>
<accession>A0A183D7T5</accession>
<organism evidence="5">
    <name type="scientific">Gongylonema pulchrum</name>
    <dbReference type="NCBI Taxonomy" id="637853"/>
    <lineage>
        <taxon>Eukaryota</taxon>
        <taxon>Metazoa</taxon>
        <taxon>Ecdysozoa</taxon>
        <taxon>Nematoda</taxon>
        <taxon>Chromadorea</taxon>
        <taxon>Rhabditida</taxon>
        <taxon>Spirurina</taxon>
        <taxon>Spiruromorpha</taxon>
        <taxon>Spiruroidea</taxon>
        <taxon>Gongylonematidae</taxon>
        <taxon>Gongylonema</taxon>
    </lineage>
</organism>
<dbReference type="EMBL" id="UYRT01009392">
    <property type="protein sequence ID" value="VDK47271.1"/>
    <property type="molecule type" value="Genomic_DNA"/>
</dbReference>
<evidence type="ECO:0000313" key="3">
    <source>
        <dbReference type="EMBL" id="VDK47271.1"/>
    </source>
</evidence>
<evidence type="ECO:0000256" key="1">
    <source>
        <dbReference type="SAM" id="MobiDB-lite"/>
    </source>
</evidence>
<feature type="transmembrane region" description="Helical" evidence="2">
    <location>
        <begin position="174"/>
        <end position="193"/>
    </location>
</feature>
<keyword evidence="2" id="KW-0472">Membrane</keyword>
<sequence length="209" mass="23729">MQTTTSITTTTTTWNPNNPESAGFATADNMVASSQSKRKIQTNINERTTETPTTKRVIRIFRPNTLYNFGERDQRTWDTNSFPPAKDTPKRDKVGGDVKEEDAQKYVLNFLVTEIKSDNKNKKDAKSTAAAVTVTTQGTTPTVALDSEQDYEVDDRGITGFSQYSSIFFRLHHLFLYFLLVIVSTRFSLPNFLRLIIRYRHIVGSTTKI</sequence>
<dbReference type="WBParaSite" id="GPUH_0000478301-mRNA-1">
    <property type="protein sequence ID" value="GPUH_0000478301-mRNA-1"/>
    <property type="gene ID" value="GPUH_0000478301"/>
</dbReference>
<keyword evidence="2" id="KW-0812">Transmembrane</keyword>
<dbReference type="Proteomes" id="UP000271098">
    <property type="component" value="Unassembled WGS sequence"/>
</dbReference>
<dbReference type="AlphaFoldDB" id="A0A183D7T5"/>